<reference evidence="10 11" key="1">
    <citation type="submission" date="2016-01" db="EMBL/GenBank/DDBJ databases">
        <title>Biosynthesis of antibiotic leucinostatins and their inhibition on Phytophthora in bio-control Purpureocillium lilacinum.</title>
        <authorList>
            <person name="Wang G."/>
            <person name="Liu Z."/>
            <person name="Lin R."/>
            <person name="Li E."/>
            <person name="Mao Z."/>
            <person name="Ling J."/>
            <person name="Yin W."/>
            <person name="Xie B."/>
        </authorList>
    </citation>
    <scope>NUCLEOTIDE SEQUENCE [LARGE SCALE GENOMIC DNA]</scope>
    <source>
        <strain evidence="10">PLBJ-1</strain>
    </source>
</reference>
<evidence type="ECO:0000313" key="11">
    <source>
        <dbReference type="Proteomes" id="UP000078240"/>
    </source>
</evidence>
<dbReference type="GO" id="GO:0006351">
    <property type="term" value="P:DNA-templated transcription"/>
    <property type="evidence" value="ECO:0007669"/>
    <property type="project" value="InterPro"/>
</dbReference>
<evidence type="ECO:0000256" key="6">
    <source>
        <dbReference type="ARBA" id="ARBA00023242"/>
    </source>
</evidence>
<dbReference type="PANTHER" id="PTHR40626:SF11">
    <property type="entry name" value="ZINC FINGER PROTEIN YPR022C"/>
    <property type="match status" value="1"/>
</dbReference>
<dbReference type="GO" id="GO:0008270">
    <property type="term" value="F:zinc ion binding"/>
    <property type="evidence" value="ECO:0007669"/>
    <property type="project" value="UniProtKB-KW"/>
</dbReference>
<keyword evidence="2" id="KW-0479">Metal-binding</keyword>
<dbReference type="Proteomes" id="UP000078240">
    <property type="component" value="Unassembled WGS sequence"/>
</dbReference>
<feature type="region of interest" description="Disordered" evidence="8">
    <location>
        <begin position="70"/>
        <end position="121"/>
    </location>
</feature>
<dbReference type="GO" id="GO:0000978">
    <property type="term" value="F:RNA polymerase II cis-regulatory region sequence-specific DNA binding"/>
    <property type="evidence" value="ECO:0007669"/>
    <property type="project" value="InterPro"/>
</dbReference>
<dbReference type="GO" id="GO:0000981">
    <property type="term" value="F:DNA-binding transcription factor activity, RNA polymerase II-specific"/>
    <property type="evidence" value="ECO:0007669"/>
    <property type="project" value="InterPro"/>
</dbReference>
<dbReference type="AlphaFoldDB" id="A0A179GVN9"/>
<feature type="compositionally biased region" description="Polar residues" evidence="8">
    <location>
        <begin position="157"/>
        <end position="179"/>
    </location>
</feature>
<dbReference type="PANTHER" id="PTHR40626">
    <property type="entry name" value="MIP31509P"/>
    <property type="match status" value="1"/>
</dbReference>
<evidence type="ECO:0000313" key="10">
    <source>
        <dbReference type="EMBL" id="OAQ81954.1"/>
    </source>
</evidence>
<dbReference type="PROSITE" id="PS50157">
    <property type="entry name" value="ZINC_FINGER_C2H2_2"/>
    <property type="match status" value="2"/>
</dbReference>
<dbReference type="Gene3D" id="3.30.160.60">
    <property type="entry name" value="Classic Zinc Finger"/>
    <property type="match status" value="1"/>
</dbReference>
<feature type="region of interest" description="Disordered" evidence="8">
    <location>
        <begin position="146"/>
        <end position="194"/>
    </location>
</feature>
<evidence type="ECO:0000256" key="3">
    <source>
        <dbReference type="ARBA" id="ARBA00022737"/>
    </source>
</evidence>
<evidence type="ECO:0000256" key="4">
    <source>
        <dbReference type="ARBA" id="ARBA00022771"/>
    </source>
</evidence>
<comment type="caution">
    <text evidence="10">The sequence shown here is derived from an EMBL/GenBank/DDBJ whole genome shotgun (WGS) entry which is preliminary data.</text>
</comment>
<feature type="domain" description="C2H2-type" evidence="9">
    <location>
        <begin position="19"/>
        <end position="46"/>
    </location>
</feature>
<dbReference type="GO" id="GO:0000785">
    <property type="term" value="C:chromatin"/>
    <property type="evidence" value="ECO:0007669"/>
    <property type="project" value="TreeGrafter"/>
</dbReference>
<keyword evidence="6" id="KW-0539">Nucleus</keyword>
<dbReference type="InterPro" id="IPR051059">
    <property type="entry name" value="VerF-like"/>
</dbReference>
<sequence length="704" mass="77908">MSISSAAVAVEARPPRQPFQCLVCQSRFTRHENLKRHAALHSRSRDATALPCELCSATFSRSDLLHRHMKRKHHHLEHEDKRRRVRRCDSTGGAGVSPRGGKGRSPSLGDTRQSWNLSNFGLDSTDGESAANIMVRDMDLWSGESQSLPFGFDGGTDTPNHSRSSKTNSHLDQTPTSDRTGSRPLAHALADLGPPDAQFLEPDAQLLSMMTSSSASFNTNMQSLGFNSPSSIELPPIQDDWSPTEPQIARGCHLFFTHISPFMPFLHQPTFDASQVASHLLLSMLCLAYQYDEDPDCDEKEGSGACLSERCYLRARTQVALNEESAPPDSVSLVQAYLLLQVYAMMYLCGDDSSYALRAHSKMIALARDGGLMHPTPAAASSATRDLDSLWRTFARAESHKRTLFAAHQVDTLWYQFLSIPRQLSHLEIKHELPCPEEYWAAASATEWAHQQLVAEKPGCASLRYADAIRRFISPNADLDTIPAFDAYGAVNITHFLVSSAQEISGWCTMTGMLSIERLEPLRASLLALSPFIRRPKPPPPPTTDDMDAKGEEWQSTSARFCEGAWEAAMIDVQMWSPSHTGGIVGKSMDAVLHQLTYLAPSCEFLCGSDTAEAIQPHVDWFLAYLDAEPVPRAEAPWMTVYAYKAFMIAWQLVSGGVPGAMRVVGVQDGDLEGALAWAREVFGRRRRWQIGRIIMDCLDTLAV</sequence>
<comment type="subcellular location">
    <subcellularLocation>
        <location evidence="1">Nucleus</location>
    </subcellularLocation>
</comment>
<evidence type="ECO:0000256" key="1">
    <source>
        <dbReference type="ARBA" id="ARBA00004123"/>
    </source>
</evidence>
<dbReference type="SMART" id="SM00355">
    <property type="entry name" value="ZnF_C2H2"/>
    <property type="match status" value="2"/>
</dbReference>
<evidence type="ECO:0000256" key="7">
    <source>
        <dbReference type="PROSITE-ProRule" id="PRU00042"/>
    </source>
</evidence>
<dbReference type="InterPro" id="IPR007219">
    <property type="entry name" value="XnlR_reg_dom"/>
</dbReference>
<dbReference type="GO" id="GO:0005634">
    <property type="term" value="C:nucleus"/>
    <property type="evidence" value="ECO:0007669"/>
    <property type="project" value="UniProtKB-SubCell"/>
</dbReference>
<accession>A0A179GVN9</accession>
<gene>
    <name evidence="10" type="ORF">VFPBJ_04538</name>
</gene>
<keyword evidence="3" id="KW-0677">Repeat</keyword>
<dbReference type="EMBL" id="LSBH01000003">
    <property type="protein sequence ID" value="OAQ81954.1"/>
    <property type="molecule type" value="Genomic_DNA"/>
</dbReference>
<keyword evidence="4 7" id="KW-0863">Zinc-finger</keyword>
<dbReference type="InterPro" id="IPR036236">
    <property type="entry name" value="Znf_C2H2_sf"/>
</dbReference>
<evidence type="ECO:0000259" key="9">
    <source>
        <dbReference type="PROSITE" id="PS50157"/>
    </source>
</evidence>
<dbReference type="Pfam" id="PF04082">
    <property type="entry name" value="Fungal_trans"/>
    <property type="match status" value="1"/>
</dbReference>
<feature type="compositionally biased region" description="Polar residues" evidence="8">
    <location>
        <begin position="108"/>
        <end position="121"/>
    </location>
</feature>
<dbReference type="CDD" id="cd12148">
    <property type="entry name" value="fungal_TF_MHR"/>
    <property type="match status" value="1"/>
</dbReference>
<name>A0A179GVN9_PURLI</name>
<dbReference type="PROSITE" id="PS00028">
    <property type="entry name" value="ZINC_FINGER_C2H2_1"/>
    <property type="match status" value="2"/>
</dbReference>
<evidence type="ECO:0000256" key="5">
    <source>
        <dbReference type="ARBA" id="ARBA00022833"/>
    </source>
</evidence>
<feature type="domain" description="C2H2-type" evidence="9">
    <location>
        <begin position="50"/>
        <end position="79"/>
    </location>
</feature>
<evidence type="ECO:0000256" key="8">
    <source>
        <dbReference type="SAM" id="MobiDB-lite"/>
    </source>
</evidence>
<keyword evidence="5" id="KW-0862">Zinc</keyword>
<dbReference type="SUPFAM" id="SSF57667">
    <property type="entry name" value="beta-beta-alpha zinc fingers"/>
    <property type="match status" value="1"/>
</dbReference>
<evidence type="ECO:0000256" key="2">
    <source>
        <dbReference type="ARBA" id="ARBA00022723"/>
    </source>
</evidence>
<proteinExistence type="predicted"/>
<organism evidence="10 11">
    <name type="scientific">Purpureocillium lilacinum</name>
    <name type="common">Paecilomyces lilacinus</name>
    <dbReference type="NCBI Taxonomy" id="33203"/>
    <lineage>
        <taxon>Eukaryota</taxon>
        <taxon>Fungi</taxon>
        <taxon>Dikarya</taxon>
        <taxon>Ascomycota</taxon>
        <taxon>Pezizomycotina</taxon>
        <taxon>Sordariomycetes</taxon>
        <taxon>Hypocreomycetidae</taxon>
        <taxon>Hypocreales</taxon>
        <taxon>Ophiocordycipitaceae</taxon>
        <taxon>Purpureocillium</taxon>
    </lineage>
</organism>
<dbReference type="InterPro" id="IPR013087">
    <property type="entry name" value="Znf_C2H2_type"/>
</dbReference>
<protein>
    <submittedName>
        <fullName evidence="10">Early growth response protein 1 (Egr-1)</fullName>
    </submittedName>
</protein>